<keyword evidence="3" id="KW-1185">Reference proteome</keyword>
<keyword evidence="1" id="KW-0472">Membrane</keyword>
<evidence type="ECO:0000256" key="1">
    <source>
        <dbReference type="SAM" id="Phobius"/>
    </source>
</evidence>
<reference evidence="2 3" key="1">
    <citation type="submission" date="2021-05" db="EMBL/GenBank/DDBJ databases">
        <title>Biocontrol using Exiguobacterium acetylicum SI17 against litchi downy blight caused by Peronophythora litchii.</title>
        <authorList>
            <person name="Zheng L."/>
        </authorList>
    </citation>
    <scope>NUCLEOTIDE SEQUENCE [LARGE SCALE GENOMIC DNA]</scope>
    <source>
        <strain evidence="2 3">SI17</strain>
        <plasmid evidence="2 3">p1</plasmid>
    </source>
</reference>
<accession>A0ABX8GF96</accession>
<organism evidence="2 3">
    <name type="scientific">Exiguobacterium acetylicum</name>
    <name type="common">Brevibacterium acetylicum</name>
    <dbReference type="NCBI Taxonomy" id="41170"/>
    <lineage>
        <taxon>Bacteria</taxon>
        <taxon>Bacillati</taxon>
        <taxon>Bacillota</taxon>
        <taxon>Bacilli</taxon>
        <taxon>Bacillales</taxon>
        <taxon>Bacillales Family XII. Incertae Sedis</taxon>
        <taxon>Exiguobacterium</taxon>
    </lineage>
</organism>
<evidence type="ECO:0000313" key="2">
    <source>
        <dbReference type="EMBL" id="QWB31807.1"/>
    </source>
</evidence>
<feature type="transmembrane region" description="Helical" evidence="1">
    <location>
        <begin position="45"/>
        <end position="63"/>
    </location>
</feature>
<feature type="transmembrane region" description="Helical" evidence="1">
    <location>
        <begin position="6"/>
        <end position="24"/>
    </location>
</feature>
<evidence type="ECO:0000313" key="3">
    <source>
        <dbReference type="Proteomes" id="UP000679498"/>
    </source>
</evidence>
<gene>
    <name evidence="2" type="ORF">KKI46_16880</name>
</gene>
<geneLocation type="plasmid" evidence="2 3">
    <name>p1</name>
</geneLocation>
<keyword evidence="1" id="KW-1133">Transmembrane helix</keyword>
<feature type="transmembrane region" description="Helical" evidence="1">
    <location>
        <begin position="232"/>
        <end position="257"/>
    </location>
</feature>
<feature type="transmembrane region" description="Helical" evidence="1">
    <location>
        <begin position="203"/>
        <end position="220"/>
    </location>
</feature>
<keyword evidence="1" id="KW-0812">Transmembrane</keyword>
<dbReference type="RefSeq" id="WP_214813909.1">
    <property type="nucleotide sequence ID" value="NZ_CAXOKI010000008.1"/>
</dbReference>
<feature type="transmembrane region" description="Helical" evidence="1">
    <location>
        <begin position="83"/>
        <end position="103"/>
    </location>
</feature>
<dbReference type="EMBL" id="CP075898">
    <property type="protein sequence ID" value="QWB31807.1"/>
    <property type="molecule type" value="Genomic_DNA"/>
</dbReference>
<name>A0ABX8GF96_EXIAC</name>
<dbReference type="GeneID" id="88813378"/>
<protein>
    <submittedName>
        <fullName evidence="2">Uncharacterized protein</fullName>
    </submittedName>
</protein>
<dbReference type="Proteomes" id="UP000679498">
    <property type="component" value="Plasmid p1"/>
</dbReference>
<keyword evidence="2" id="KW-0614">Plasmid</keyword>
<sequence>MFEHVWVPIIVLPFALLLINRFTYLFDLEWDKFTITKFDKVKYRLVDSLLLSLLFFVAIGITVVKTENIDLLKLFKSDPKNSITYATLIASLIYVSICNYAMLRIYSIFIKSKNNIKILLPNNEGIEEEYNFIKGIDGSFHLFKDTYGVNKTIIKQGKALIEESTIKYKIASSRSKIDLLILNRLTGIKNNLNYEINSVRKKITHYAISIIFFVIMLFSVDDSWETIFNFWFIWIIWLFLIYLTVELLSVFFIPIMVNKFNEYTLYFLYGIRIESKKEVKQRDPGAVL</sequence>
<proteinExistence type="predicted"/>